<evidence type="ECO:0000256" key="4">
    <source>
        <dbReference type="ARBA" id="ARBA00023163"/>
    </source>
</evidence>
<evidence type="ECO:0000256" key="5">
    <source>
        <dbReference type="SAM" id="MobiDB-lite"/>
    </source>
</evidence>
<keyword evidence="2" id="KW-0238">DNA-binding</keyword>
<evidence type="ECO:0000256" key="1">
    <source>
        <dbReference type="ARBA" id="ARBA00023015"/>
    </source>
</evidence>
<comment type="caution">
    <text evidence="7">The sequence shown here is derived from an EMBL/GenBank/DDBJ whole genome shotgun (WGS) entry which is preliminary data.</text>
</comment>
<feature type="domain" description="HTH araC/xylS-type" evidence="6">
    <location>
        <begin position="179"/>
        <end position="278"/>
    </location>
</feature>
<dbReference type="SUPFAM" id="SSF46689">
    <property type="entry name" value="Homeodomain-like"/>
    <property type="match status" value="1"/>
</dbReference>
<keyword evidence="3" id="KW-0010">Activator</keyword>
<dbReference type="SMART" id="SM00342">
    <property type="entry name" value="HTH_ARAC"/>
    <property type="match status" value="1"/>
</dbReference>
<dbReference type="Pfam" id="PF02311">
    <property type="entry name" value="AraC_binding"/>
    <property type="match status" value="1"/>
</dbReference>
<dbReference type="InterPro" id="IPR020449">
    <property type="entry name" value="Tscrpt_reg_AraC-type_HTH"/>
</dbReference>
<proteinExistence type="predicted"/>
<dbReference type="Gene3D" id="1.10.10.60">
    <property type="entry name" value="Homeodomain-like"/>
    <property type="match status" value="1"/>
</dbReference>
<accession>A0ABT5TCV2</accession>
<dbReference type="InterPro" id="IPR003313">
    <property type="entry name" value="AraC-bd"/>
</dbReference>
<keyword evidence="4" id="KW-0804">Transcription</keyword>
<sequence>MVSARSIELVPFPENLRVRSFLHSVGDVGLHLHGAFELIVMLEGRLFLQTDRETRILSEGDVGLAHCWQPHGTQRVGESNRMLVVQIDPTIASADIDFQRRRFAMPAAPGSGVQRELAAMAARLHLDAVQQRSGWALQVESHALRMLGFLLQLDGGVVLESSENMFDPQEGNEIGAALRRAMDFIVDHYDQPISLGDVAAAHRTSADYLARLFRSQAKTSFSRFLAQLRLIRAADRLRNEPRVTVLSIAMDVGFPNITAFNTAFRRSFGTTPTEWRKSAAPPKHPSRYPIPSDHEDLDKLSDLVAAFRAARSTP</sequence>
<evidence type="ECO:0000256" key="2">
    <source>
        <dbReference type="ARBA" id="ARBA00023125"/>
    </source>
</evidence>
<dbReference type="PROSITE" id="PS00041">
    <property type="entry name" value="HTH_ARAC_FAMILY_1"/>
    <property type="match status" value="1"/>
</dbReference>
<keyword evidence="1" id="KW-0805">Transcription regulation</keyword>
<dbReference type="PRINTS" id="PR00032">
    <property type="entry name" value="HTHARAC"/>
</dbReference>
<organism evidence="7 8">
    <name type="scientific">Roseinatronobacter alkalisoli</name>
    <dbReference type="NCBI Taxonomy" id="3028235"/>
    <lineage>
        <taxon>Bacteria</taxon>
        <taxon>Pseudomonadati</taxon>
        <taxon>Pseudomonadota</taxon>
        <taxon>Alphaproteobacteria</taxon>
        <taxon>Rhodobacterales</taxon>
        <taxon>Paracoccaceae</taxon>
        <taxon>Roseinatronobacter</taxon>
    </lineage>
</organism>
<dbReference type="InterPro" id="IPR050204">
    <property type="entry name" value="AraC_XylS_family_regulators"/>
</dbReference>
<evidence type="ECO:0000313" key="8">
    <source>
        <dbReference type="Proteomes" id="UP001431784"/>
    </source>
</evidence>
<dbReference type="Proteomes" id="UP001431784">
    <property type="component" value="Unassembled WGS sequence"/>
</dbReference>
<dbReference type="InterPro" id="IPR014710">
    <property type="entry name" value="RmlC-like_jellyroll"/>
</dbReference>
<reference evidence="7" key="1">
    <citation type="submission" date="2023-02" db="EMBL/GenBank/DDBJ databases">
        <title>Description of Roseinatronobacter alkalisoli sp. nov., an alkaliphilic bacerium isolated from soda soil.</title>
        <authorList>
            <person name="Wei W."/>
        </authorList>
    </citation>
    <scope>NUCLEOTIDE SEQUENCE</scope>
    <source>
        <strain evidence="7">HJB301</strain>
    </source>
</reference>
<protein>
    <submittedName>
        <fullName evidence="7">AraC family transcriptional regulator</fullName>
    </submittedName>
</protein>
<dbReference type="SUPFAM" id="SSF51182">
    <property type="entry name" value="RmlC-like cupins"/>
    <property type="match status" value="1"/>
</dbReference>
<dbReference type="EMBL" id="JAQZSM010000022">
    <property type="protein sequence ID" value="MDD7972952.1"/>
    <property type="molecule type" value="Genomic_DNA"/>
</dbReference>
<dbReference type="PROSITE" id="PS01124">
    <property type="entry name" value="HTH_ARAC_FAMILY_2"/>
    <property type="match status" value="1"/>
</dbReference>
<dbReference type="Pfam" id="PF12833">
    <property type="entry name" value="HTH_18"/>
    <property type="match status" value="1"/>
</dbReference>
<dbReference type="PANTHER" id="PTHR46796:SF6">
    <property type="entry name" value="ARAC SUBFAMILY"/>
    <property type="match status" value="1"/>
</dbReference>
<evidence type="ECO:0000256" key="3">
    <source>
        <dbReference type="ARBA" id="ARBA00023159"/>
    </source>
</evidence>
<dbReference type="RefSeq" id="WP_274353627.1">
    <property type="nucleotide sequence ID" value="NZ_JAQZSM010000022.1"/>
</dbReference>
<name>A0ABT5TCV2_9RHOB</name>
<dbReference type="InterPro" id="IPR011051">
    <property type="entry name" value="RmlC_Cupin_sf"/>
</dbReference>
<dbReference type="Gene3D" id="2.60.120.10">
    <property type="entry name" value="Jelly Rolls"/>
    <property type="match status" value="1"/>
</dbReference>
<dbReference type="PANTHER" id="PTHR46796">
    <property type="entry name" value="HTH-TYPE TRANSCRIPTIONAL ACTIVATOR RHAS-RELATED"/>
    <property type="match status" value="1"/>
</dbReference>
<dbReference type="InterPro" id="IPR009057">
    <property type="entry name" value="Homeodomain-like_sf"/>
</dbReference>
<evidence type="ECO:0000313" key="7">
    <source>
        <dbReference type="EMBL" id="MDD7972952.1"/>
    </source>
</evidence>
<evidence type="ECO:0000259" key="6">
    <source>
        <dbReference type="PROSITE" id="PS01124"/>
    </source>
</evidence>
<gene>
    <name evidence="7" type="ORF">PUT78_17835</name>
</gene>
<feature type="region of interest" description="Disordered" evidence="5">
    <location>
        <begin position="271"/>
        <end position="295"/>
    </location>
</feature>
<keyword evidence="8" id="KW-1185">Reference proteome</keyword>
<dbReference type="InterPro" id="IPR018062">
    <property type="entry name" value="HTH_AraC-typ_CS"/>
</dbReference>
<dbReference type="InterPro" id="IPR018060">
    <property type="entry name" value="HTH_AraC"/>
</dbReference>